<proteinExistence type="predicted"/>
<sequence length="153" mass="16755">INPSTLTGAIDVIVVWKHIEDGDVHLTCSPFHVRFGKLRVLRPADKKVNVSINIPIPFSIKIGDAGEAFFVFETEEDIPDDLVTSPLLTATSTTPQEAIPPVALNAKSPPIGGPPHTEARSDIFEHELLDLNATSQDQTWTQRQRVQSTPEAL</sequence>
<evidence type="ECO:0000259" key="2">
    <source>
        <dbReference type="Pfam" id="PF04571"/>
    </source>
</evidence>
<reference evidence="3 4" key="1">
    <citation type="submission" date="2014-04" db="EMBL/GenBank/DDBJ databases">
        <authorList>
            <consortium name="DOE Joint Genome Institute"/>
            <person name="Kuo A."/>
            <person name="Kohler A."/>
            <person name="Nagy L.G."/>
            <person name="Floudas D."/>
            <person name="Copeland A."/>
            <person name="Barry K.W."/>
            <person name="Cichocki N."/>
            <person name="Veneault-Fourrey C."/>
            <person name="LaButti K."/>
            <person name="Lindquist E.A."/>
            <person name="Lipzen A."/>
            <person name="Lundell T."/>
            <person name="Morin E."/>
            <person name="Murat C."/>
            <person name="Sun H."/>
            <person name="Tunlid A."/>
            <person name="Henrissat B."/>
            <person name="Grigoriev I.V."/>
            <person name="Hibbett D.S."/>
            <person name="Martin F."/>
            <person name="Nordberg H.P."/>
            <person name="Cantor M.N."/>
            <person name="Hua S.X."/>
        </authorList>
    </citation>
    <scope>NUCLEOTIDE SEQUENCE [LARGE SCALE GENOMIC DNA]</scope>
    <source>
        <strain evidence="3 4">Foug A</strain>
    </source>
</reference>
<feature type="non-terminal residue" evidence="3">
    <location>
        <position position="1"/>
    </location>
</feature>
<dbReference type="GO" id="GO:0009062">
    <property type="term" value="P:fatty acid catabolic process"/>
    <property type="evidence" value="ECO:0007669"/>
    <property type="project" value="TreeGrafter"/>
</dbReference>
<dbReference type="OrthoDB" id="4567at2759"/>
<feature type="domain" description="Lipin N-terminal" evidence="2">
    <location>
        <begin position="1"/>
        <end position="86"/>
    </location>
</feature>
<organism evidence="3 4">
    <name type="scientific">Scleroderma citrinum Foug A</name>
    <dbReference type="NCBI Taxonomy" id="1036808"/>
    <lineage>
        <taxon>Eukaryota</taxon>
        <taxon>Fungi</taxon>
        <taxon>Dikarya</taxon>
        <taxon>Basidiomycota</taxon>
        <taxon>Agaricomycotina</taxon>
        <taxon>Agaricomycetes</taxon>
        <taxon>Agaricomycetidae</taxon>
        <taxon>Boletales</taxon>
        <taxon>Sclerodermatineae</taxon>
        <taxon>Sclerodermataceae</taxon>
        <taxon>Scleroderma</taxon>
    </lineage>
</organism>
<dbReference type="HOGENOM" id="CLU_1717683_0_0_1"/>
<dbReference type="EMBL" id="KN822020">
    <property type="protein sequence ID" value="KIM65800.1"/>
    <property type="molecule type" value="Genomic_DNA"/>
</dbReference>
<dbReference type="InterPro" id="IPR026058">
    <property type="entry name" value="LIPIN"/>
</dbReference>
<dbReference type="STRING" id="1036808.A0A0C3DZ16"/>
<evidence type="ECO:0000313" key="3">
    <source>
        <dbReference type="EMBL" id="KIM65800.1"/>
    </source>
</evidence>
<protein>
    <recommendedName>
        <fullName evidence="2">Lipin N-terminal domain-containing protein</fullName>
    </recommendedName>
</protein>
<dbReference type="Proteomes" id="UP000053989">
    <property type="component" value="Unassembled WGS sequence"/>
</dbReference>
<evidence type="ECO:0000256" key="1">
    <source>
        <dbReference type="SAM" id="MobiDB-lite"/>
    </source>
</evidence>
<dbReference type="PANTHER" id="PTHR12181:SF12">
    <property type="entry name" value="PHOSPHATIDATE PHOSPHATASE"/>
    <property type="match status" value="1"/>
</dbReference>
<dbReference type="InParanoid" id="A0A0C3DZ16"/>
<gene>
    <name evidence="3" type="ORF">SCLCIDRAFT_1156570</name>
</gene>
<keyword evidence="4" id="KW-1185">Reference proteome</keyword>
<dbReference type="AlphaFoldDB" id="A0A0C3DZ16"/>
<feature type="region of interest" description="Disordered" evidence="1">
    <location>
        <begin position="134"/>
        <end position="153"/>
    </location>
</feature>
<reference evidence="4" key="2">
    <citation type="submission" date="2015-01" db="EMBL/GenBank/DDBJ databases">
        <title>Evolutionary Origins and Diversification of the Mycorrhizal Mutualists.</title>
        <authorList>
            <consortium name="DOE Joint Genome Institute"/>
            <consortium name="Mycorrhizal Genomics Consortium"/>
            <person name="Kohler A."/>
            <person name="Kuo A."/>
            <person name="Nagy L.G."/>
            <person name="Floudas D."/>
            <person name="Copeland A."/>
            <person name="Barry K.W."/>
            <person name="Cichocki N."/>
            <person name="Veneault-Fourrey C."/>
            <person name="LaButti K."/>
            <person name="Lindquist E.A."/>
            <person name="Lipzen A."/>
            <person name="Lundell T."/>
            <person name="Morin E."/>
            <person name="Murat C."/>
            <person name="Riley R."/>
            <person name="Ohm R."/>
            <person name="Sun H."/>
            <person name="Tunlid A."/>
            <person name="Henrissat B."/>
            <person name="Grigoriev I.V."/>
            <person name="Hibbett D.S."/>
            <person name="Martin F."/>
        </authorList>
    </citation>
    <scope>NUCLEOTIDE SEQUENCE [LARGE SCALE GENOMIC DNA]</scope>
    <source>
        <strain evidence="4">Foug A</strain>
    </source>
</reference>
<accession>A0A0C3DZ16</accession>
<dbReference type="GO" id="GO:0008195">
    <property type="term" value="F:phosphatidate phosphatase activity"/>
    <property type="evidence" value="ECO:0007669"/>
    <property type="project" value="TreeGrafter"/>
</dbReference>
<name>A0A0C3DZ16_9AGAM</name>
<dbReference type="InterPro" id="IPR007651">
    <property type="entry name" value="Lipin_N"/>
</dbReference>
<dbReference type="GO" id="GO:0005634">
    <property type="term" value="C:nucleus"/>
    <property type="evidence" value="ECO:0007669"/>
    <property type="project" value="TreeGrafter"/>
</dbReference>
<dbReference type="GO" id="GO:0019432">
    <property type="term" value="P:triglyceride biosynthetic process"/>
    <property type="evidence" value="ECO:0007669"/>
    <property type="project" value="TreeGrafter"/>
</dbReference>
<feature type="region of interest" description="Disordered" evidence="1">
    <location>
        <begin position="89"/>
        <end position="120"/>
    </location>
</feature>
<evidence type="ECO:0000313" key="4">
    <source>
        <dbReference type="Proteomes" id="UP000053989"/>
    </source>
</evidence>
<dbReference type="PANTHER" id="PTHR12181">
    <property type="entry name" value="LIPIN"/>
    <property type="match status" value="1"/>
</dbReference>
<dbReference type="Pfam" id="PF04571">
    <property type="entry name" value="Lipin_N"/>
    <property type="match status" value="1"/>
</dbReference>